<proteinExistence type="predicted"/>
<dbReference type="AlphaFoldDB" id="A0A6L2LEM9"/>
<organism evidence="3">
    <name type="scientific">Tanacetum cinerariifolium</name>
    <name type="common">Dalmatian daisy</name>
    <name type="synonym">Chrysanthemum cinerariifolium</name>
    <dbReference type="NCBI Taxonomy" id="118510"/>
    <lineage>
        <taxon>Eukaryota</taxon>
        <taxon>Viridiplantae</taxon>
        <taxon>Streptophyta</taxon>
        <taxon>Embryophyta</taxon>
        <taxon>Tracheophyta</taxon>
        <taxon>Spermatophyta</taxon>
        <taxon>Magnoliopsida</taxon>
        <taxon>eudicotyledons</taxon>
        <taxon>Gunneridae</taxon>
        <taxon>Pentapetalae</taxon>
        <taxon>asterids</taxon>
        <taxon>campanulids</taxon>
        <taxon>Asterales</taxon>
        <taxon>Asteraceae</taxon>
        <taxon>Asteroideae</taxon>
        <taxon>Anthemideae</taxon>
        <taxon>Anthemidinae</taxon>
        <taxon>Tanacetum</taxon>
    </lineage>
</organism>
<evidence type="ECO:0000313" key="3">
    <source>
        <dbReference type="EMBL" id="GEU59367.1"/>
    </source>
</evidence>
<gene>
    <name evidence="3" type="ORF">Tci_031345</name>
</gene>
<reference evidence="3" key="1">
    <citation type="journal article" date="2019" name="Sci. Rep.">
        <title>Draft genome of Tanacetum cinerariifolium, the natural source of mosquito coil.</title>
        <authorList>
            <person name="Yamashiro T."/>
            <person name="Shiraishi A."/>
            <person name="Satake H."/>
            <person name="Nakayama K."/>
        </authorList>
    </citation>
    <scope>NUCLEOTIDE SEQUENCE</scope>
</reference>
<evidence type="ECO:0000256" key="1">
    <source>
        <dbReference type="SAM" id="Coils"/>
    </source>
</evidence>
<feature type="coiled-coil region" evidence="1">
    <location>
        <begin position="33"/>
        <end position="92"/>
    </location>
</feature>
<protein>
    <submittedName>
        <fullName evidence="3">Uncharacterized mitochondrial protein AtMg00810-like</fullName>
    </submittedName>
</protein>
<accession>A0A6L2LEM9</accession>
<name>A0A6L2LEM9_TANCI</name>
<sequence>MEIEVSPTETNTEELVPTPSNDPLPSGEDRMQLKELMNLCTNLSNKVIDLENKVIEMRSSHKANIKDLESRVEKLAEENMSLTKELKSFNTRVESLTIKETVMDKEEQSKQGRKITDIDADAEDVVKEVGKEMVEVIKIAKIIIDEVSTAGSELNAAIEKPVSAAPTNITNAKPIEATKIIVDITTASKAKGIVFHDKDESTIRTASSKSHDKDKDKAKLVEEPKIVKSKKLKLHLIKKQSDAVRKYQALKRKPVLVAQARNNMMIYLKNMVGYKMDYFKGLSYKQIRPIFEMEYNKDNAKKQKLEEQKEAKELKKNLNIVPDDEDDLFVNVTPLSFKPPTFMDYKIYKEGKRSTFKYLEQMIIKDRFNESQPKEVLDVFLWHTLKVMFEHTVKDNVWKHQKGPQGLARVKNWKLFDSCEVYCVTLDTIQVFLLAKKIYPLTNYTIQQMFNEVRLQVDYVVEMAYDLLRLLGIESYQTKINLTQPDWDASDFSFKEDYTIVSKPRAVIYRDRNGQKKMMRETEVHKFSDGTLNRILEKLDHMVKDFRSYCLLALTFGMRLTSVSLFFSLFLMILKNHDAKETPSSQQVLQVFQPVFDKFFSPPTSVVSPAPVVDALVPDVSTGSPSSIIADQDAPSLDIPISKHPKKWTKDHPLENIIGELFRPIFIRLQLYEQALFYYYDAFLTLGTVKRGLWYSKDYAIALTAFANADHAGCQDTRRSTSRSMQFLGDILISWSSKRQKSTVISSMEAEYIALSGCSAQVLWMRSQQLTMPWIQQYSNIL</sequence>
<dbReference type="PANTHER" id="PTHR11439:SF483">
    <property type="entry name" value="PEPTIDE SYNTHASE GLIP-LIKE, PUTATIVE (AFU_ORTHOLOGUE AFUA_3G12920)-RELATED"/>
    <property type="match status" value="1"/>
</dbReference>
<dbReference type="EMBL" id="BKCJ010004160">
    <property type="protein sequence ID" value="GEU59367.1"/>
    <property type="molecule type" value="Genomic_DNA"/>
</dbReference>
<evidence type="ECO:0000256" key="2">
    <source>
        <dbReference type="SAM" id="MobiDB-lite"/>
    </source>
</evidence>
<keyword evidence="1" id="KW-0175">Coiled coil</keyword>
<feature type="region of interest" description="Disordered" evidence="2">
    <location>
        <begin position="1"/>
        <end position="28"/>
    </location>
</feature>
<comment type="caution">
    <text evidence="3">The sequence shown here is derived from an EMBL/GenBank/DDBJ whole genome shotgun (WGS) entry which is preliminary data.</text>
</comment>
<dbReference type="PANTHER" id="PTHR11439">
    <property type="entry name" value="GAG-POL-RELATED RETROTRANSPOSON"/>
    <property type="match status" value="1"/>
</dbReference>
<dbReference type="CDD" id="cd09272">
    <property type="entry name" value="RNase_HI_RT_Ty1"/>
    <property type="match status" value="1"/>
</dbReference>